<dbReference type="InterPro" id="IPR036047">
    <property type="entry name" value="F-box-like_dom_sf"/>
</dbReference>
<dbReference type="CDD" id="cd09917">
    <property type="entry name" value="F-box_SF"/>
    <property type="match status" value="1"/>
</dbReference>
<dbReference type="InterPro" id="IPR001810">
    <property type="entry name" value="F-box_dom"/>
</dbReference>
<evidence type="ECO:0000259" key="2">
    <source>
        <dbReference type="Pfam" id="PF12937"/>
    </source>
</evidence>
<dbReference type="PANTHER" id="PTHR14939:SF5">
    <property type="entry name" value="F-BOX ONLY PROTEIN 22"/>
    <property type="match status" value="1"/>
</dbReference>
<evidence type="ECO:0000313" key="4">
    <source>
        <dbReference type="EMBL" id="JAG79605.1"/>
    </source>
</evidence>
<dbReference type="Gene3D" id="1.20.1280.50">
    <property type="match status" value="1"/>
</dbReference>
<dbReference type="Pfam" id="PF12937">
    <property type="entry name" value="F-box-like"/>
    <property type="match status" value="1"/>
</dbReference>
<organism evidence="4">
    <name type="scientific">Fopius arisanus</name>
    <dbReference type="NCBI Taxonomy" id="64838"/>
    <lineage>
        <taxon>Eukaryota</taxon>
        <taxon>Metazoa</taxon>
        <taxon>Ecdysozoa</taxon>
        <taxon>Arthropoda</taxon>
        <taxon>Hexapoda</taxon>
        <taxon>Insecta</taxon>
        <taxon>Pterygota</taxon>
        <taxon>Neoptera</taxon>
        <taxon>Endopterygota</taxon>
        <taxon>Hymenoptera</taxon>
        <taxon>Apocrita</taxon>
        <taxon>Ichneumonoidea</taxon>
        <taxon>Braconidae</taxon>
        <taxon>Opiinae</taxon>
        <taxon>Fopius</taxon>
    </lineage>
</organism>
<accession>A0A0C9Q6V8</accession>
<dbReference type="Proteomes" id="UP000694866">
    <property type="component" value="Unplaced"/>
</dbReference>
<dbReference type="SUPFAM" id="SSF81383">
    <property type="entry name" value="F-box domain"/>
    <property type="match status" value="1"/>
</dbReference>
<dbReference type="EMBL" id="GBYB01009839">
    <property type="protein sequence ID" value="JAG79606.1"/>
    <property type="molecule type" value="Transcribed_RNA"/>
</dbReference>
<feature type="domain" description="FIST C-domain" evidence="1">
    <location>
        <begin position="293"/>
        <end position="358"/>
    </location>
</feature>
<evidence type="ECO:0000259" key="1">
    <source>
        <dbReference type="Pfam" id="PF10442"/>
    </source>
</evidence>
<dbReference type="EMBL" id="GBYB01009838">
    <property type="protein sequence ID" value="JAG79605.1"/>
    <property type="molecule type" value="Transcribed_RNA"/>
</dbReference>
<reference evidence="4" key="1">
    <citation type="submission" date="2015-01" db="EMBL/GenBank/DDBJ databases">
        <title>Transcriptome Assembly of Fopius arisanus.</title>
        <authorList>
            <person name="Geib S."/>
        </authorList>
    </citation>
    <scope>NUCLEOTIDE SEQUENCE</scope>
</reference>
<dbReference type="InterPro" id="IPR019494">
    <property type="entry name" value="FIST_C"/>
</dbReference>
<dbReference type="GO" id="GO:0000209">
    <property type="term" value="P:protein polyubiquitination"/>
    <property type="evidence" value="ECO:0007669"/>
    <property type="project" value="TreeGrafter"/>
</dbReference>
<evidence type="ECO:0000313" key="7">
    <source>
        <dbReference type="RefSeq" id="XP_011307698.1"/>
    </source>
</evidence>
<dbReference type="EMBL" id="GBYB01009832">
    <property type="protein sequence ID" value="JAG79599.1"/>
    <property type="molecule type" value="Transcribed_RNA"/>
</dbReference>
<evidence type="ECO:0000313" key="3">
    <source>
        <dbReference type="EMBL" id="JAG79599.1"/>
    </source>
</evidence>
<dbReference type="RefSeq" id="XP_011307698.1">
    <property type="nucleotide sequence ID" value="XM_011309396.1"/>
</dbReference>
<gene>
    <name evidence="4" type="primary">FBXO22_1</name>
    <name evidence="5" type="synonym">FBXO22_0</name>
    <name evidence="3" type="synonym">FBXO22_2</name>
    <name evidence="7" type="synonym">LOC105269278</name>
    <name evidence="5" type="ORF">g.16542</name>
    <name evidence="4" type="ORF">g.16549</name>
    <name evidence="3" type="ORF">g.16562</name>
</gene>
<sequence length="383" mass="43336">MSGVRRCKIMRGKEKVDLGEESLEMANQHSETIDYGIILPYDVVSMIFKRLFARDLSNCAMVCRLWQEVAVNELASRGPMIDFLPSKAAFKACHTSVFSHNLTNRPMLGLLFSKINSYPGDCFNTHFPRNCLSILMKTSGVVVNEKEFDRYTPVAVCGYLPESSEVEIEYLMSKKGQIIHLNKNLEALSNGLHGQQPQRWSVIEPMIRGAVHRMKEIKCMLLITSERFGHENKLCSLEVINENVPILWGGITKELRIGRRGEAVGTCHAWIAVLIGGPNVKSWSLIIGNGVRRKEEVREKFIEWRKDIQPMKHTVALMFACVGRGTYMYGVRDVEASSFKEIFPDIPLVGGFGNGEFGFNVNNKSERQACHQYSSSFLILTYD</sequence>
<accession>A0A9R1TER5</accession>
<feature type="domain" description="F-box" evidence="2">
    <location>
        <begin position="39"/>
        <end position="73"/>
    </location>
</feature>
<protein>
    <submittedName>
        <fullName evidence="5">FBXO22_0 protein</fullName>
    </submittedName>
    <submittedName>
        <fullName evidence="4">FBXO22_1 protein</fullName>
    </submittedName>
    <submittedName>
        <fullName evidence="3">FBXO22_2 protein</fullName>
    </submittedName>
</protein>
<dbReference type="AlphaFoldDB" id="A0A0C9Q6V8"/>
<evidence type="ECO:0000313" key="6">
    <source>
        <dbReference type="Proteomes" id="UP000694866"/>
    </source>
</evidence>
<dbReference type="PANTHER" id="PTHR14939">
    <property type="entry name" value="F-BOX ONLY PROTEIN 22"/>
    <property type="match status" value="1"/>
</dbReference>
<dbReference type="OrthoDB" id="199913at2759"/>
<dbReference type="KEGG" id="fas:105269278"/>
<proteinExistence type="predicted"/>
<dbReference type="Pfam" id="PF10442">
    <property type="entry name" value="FIST_C"/>
    <property type="match status" value="1"/>
</dbReference>
<reference evidence="7" key="2">
    <citation type="submission" date="2025-04" db="UniProtKB">
        <authorList>
            <consortium name="RefSeq"/>
        </authorList>
    </citation>
    <scope>IDENTIFICATION</scope>
    <source>
        <strain evidence="7">USDA-PBARC FA_bdor</strain>
        <tissue evidence="7">Whole organism</tissue>
    </source>
</reference>
<dbReference type="GO" id="GO:0032436">
    <property type="term" value="P:positive regulation of proteasomal ubiquitin-dependent protein catabolic process"/>
    <property type="evidence" value="ECO:0007669"/>
    <property type="project" value="TreeGrafter"/>
</dbReference>
<keyword evidence="6" id="KW-1185">Reference proteome</keyword>
<name>A0A0C9Q6V8_9HYME</name>
<dbReference type="GeneID" id="105269278"/>
<evidence type="ECO:0000313" key="5">
    <source>
        <dbReference type="EMBL" id="JAG79606.1"/>
    </source>
</evidence>